<dbReference type="PANTHER" id="PTHR24320">
    <property type="entry name" value="RETINOL DEHYDROGENASE"/>
    <property type="match status" value="1"/>
</dbReference>
<accession>A0ABP0CAM6</accession>
<evidence type="ECO:0008006" key="6">
    <source>
        <dbReference type="Google" id="ProtNLM"/>
    </source>
</evidence>
<dbReference type="PRINTS" id="PR00080">
    <property type="entry name" value="SDRFAMILY"/>
</dbReference>
<dbReference type="Proteomes" id="UP001642405">
    <property type="component" value="Unassembled WGS sequence"/>
</dbReference>
<evidence type="ECO:0000256" key="3">
    <source>
        <dbReference type="RuleBase" id="RU000363"/>
    </source>
</evidence>
<dbReference type="PANTHER" id="PTHR24320:SF283">
    <property type="entry name" value="RETINOL DEHYDROGENASE 11"/>
    <property type="match status" value="1"/>
</dbReference>
<dbReference type="EMBL" id="CAWUHB010000047">
    <property type="protein sequence ID" value="CAK7229089.1"/>
    <property type="molecule type" value="Genomic_DNA"/>
</dbReference>
<dbReference type="InterPro" id="IPR036291">
    <property type="entry name" value="NAD(P)-bd_dom_sf"/>
</dbReference>
<keyword evidence="5" id="KW-1185">Reference proteome</keyword>
<evidence type="ECO:0000256" key="2">
    <source>
        <dbReference type="ARBA" id="ARBA00023002"/>
    </source>
</evidence>
<dbReference type="InterPro" id="IPR002347">
    <property type="entry name" value="SDR_fam"/>
</dbReference>
<gene>
    <name evidence="4" type="ORF">SCUCBS95973_007101</name>
</gene>
<protein>
    <recommendedName>
        <fullName evidence="6">Short-chain dehydrogenase</fullName>
    </recommendedName>
</protein>
<evidence type="ECO:0000256" key="1">
    <source>
        <dbReference type="ARBA" id="ARBA00006484"/>
    </source>
</evidence>
<reference evidence="4 5" key="1">
    <citation type="submission" date="2024-01" db="EMBL/GenBank/DDBJ databases">
        <authorList>
            <person name="Allen C."/>
            <person name="Tagirdzhanova G."/>
        </authorList>
    </citation>
    <scope>NUCLEOTIDE SEQUENCE [LARGE SCALE GENOMIC DNA]</scope>
</reference>
<dbReference type="Gene3D" id="3.40.50.720">
    <property type="entry name" value="NAD(P)-binding Rossmann-like Domain"/>
    <property type="match status" value="1"/>
</dbReference>
<dbReference type="SUPFAM" id="SSF51735">
    <property type="entry name" value="NAD(P)-binding Rossmann-fold domains"/>
    <property type="match status" value="1"/>
</dbReference>
<comment type="similarity">
    <text evidence="1 3">Belongs to the short-chain dehydrogenases/reductases (SDR) family.</text>
</comment>
<sequence length="360" mass="38024">MATHAGYGAQTTATEVAAAFADSVKGKNIVVTGISPASIGYTTVMALAGQAPASLVLASRTQAKLDAVAADIRNAHPDVQVHLVRLDLADVASVRAAAAAVADTLDRVDVLINNAGISTPERLAAKTPNGTEVDGQFLTNHLGVFLWTALLLPLLRAAAATSSEDNNGTARIVNLTSQGHHLSPVRFSDYAFRRDVYDVPDDEKPRAQVPAFFLRTKDGYPGFLGYGQSKTANILHATELARRLQRSSHKGDARIAAFSVHPGTIETELSRSLDQEGQETIAKTAPHGLWKTQDQGAATTLVAALDPKLGAADVAGGATLGYLSDCQLRDDMVAAHAQGADTAKRLWEETEKLLAFTVDL</sequence>
<organism evidence="4 5">
    <name type="scientific">Sporothrix curviconia</name>
    <dbReference type="NCBI Taxonomy" id="1260050"/>
    <lineage>
        <taxon>Eukaryota</taxon>
        <taxon>Fungi</taxon>
        <taxon>Dikarya</taxon>
        <taxon>Ascomycota</taxon>
        <taxon>Pezizomycotina</taxon>
        <taxon>Sordariomycetes</taxon>
        <taxon>Sordariomycetidae</taxon>
        <taxon>Ophiostomatales</taxon>
        <taxon>Ophiostomataceae</taxon>
        <taxon>Sporothrix</taxon>
    </lineage>
</organism>
<comment type="caution">
    <text evidence="4">The sequence shown here is derived from an EMBL/GenBank/DDBJ whole genome shotgun (WGS) entry which is preliminary data.</text>
</comment>
<keyword evidence="2" id="KW-0560">Oxidoreductase</keyword>
<evidence type="ECO:0000313" key="5">
    <source>
        <dbReference type="Proteomes" id="UP001642405"/>
    </source>
</evidence>
<evidence type="ECO:0000313" key="4">
    <source>
        <dbReference type="EMBL" id="CAK7229089.1"/>
    </source>
</evidence>
<dbReference type="Pfam" id="PF00106">
    <property type="entry name" value="adh_short"/>
    <property type="match status" value="1"/>
</dbReference>
<proteinExistence type="inferred from homology"/>
<name>A0ABP0CAM6_9PEZI</name>